<keyword evidence="4 6" id="KW-0802">TPR repeat</keyword>
<evidence type="ECO:0000256" key="7">
    <source>
        <dbReference type="SAM" id="Coils"/>
    </source>
</evidence>
<dbReference type="EMBL" id="MDYQ01000020">
    <property type="protein sequence ID" value="PRP87538.1"/>
    <property type="molecule type" value="Genomic_DNA"/>
</dbReference>
<dbReference type="PROSITE" id="PS50005">
    <property type="entry name" value="TPR"/>
    <property type="match status" value="1"/>
</dbReference>
<dbReference type="InParanoid" id="A0A2P6MTI2"/>
<evidence type="ECO:0000256" key="1">
    <source>
        <dbReference type="ARBA" id="ARBA00004496"/>
    </source>
</evidence>
<evidence type="ECO:0000256" key="6">
    <source>
        <dbReference type="PROSITE-ProRule" id="PRU00339"/>
    </source>
</evidence>
<dbReference type="GO" id="GO:0003341">
    <property type="term" value="P:cilium movement"/>
    <property type="evidence" value="ECO:0007669"/>
    <property type="project" value="TreeGrafter"/>
</dbReference>
<name>A0A2P6MTI2_9EUKA</name>
<feature type="repeat" description="TPR" evidence="6">
    <location>
        <begin position="314"/>
        <end position="347"/>
    </location>
</feature>
<sequence>MQCNRILLSARRIITSTSSSTFKPVRAPIALRVQNHVAHQPVSLHLTNTRLISTTRSLRSDVYTNMYKSAEKHYEAAKLAMKLKDTKTAIDQYEEALAVYKKLNDKHKQWEMMYALSFMYISAQRIDEALFITRESLTVANLTGDKNLLSKSNYTLGMMYDQYLKKHEDAIKYYKDALNLLKELHPGMKTETIAKTNVALAGALANEGLHEVSVKYLMEALDTYKTMGDKAKKSAVLSLLARYNVKAKNYRDAIKALEEQRRDAQSEGDNQKLSKALFDLINTYTASGDHKGAIPFLNERMEIAKEAKDYEGVATSLQQLGICYNGMKEHEEAIKYYTQFLNMSRDLKEYDAEIFALMSLADTYAVMPNVQKAVEHAKLAAITATNMKKPEQHMMARKIIVDLYLSQDMRSEAKKELEDTLNIAEKENVRNARIGCARQLGEMAEVDGDLPQAVRHYSRMMEALEDDEDDVGRMNAFSKLVDLFVKMNKPRDAKIHFTYGNSIALALLEAKLIEEIPDNLRTIE</sequence>
<keyword evidence="10" id="KW-1185">Reference proteome</keyword>
<reference evidence="8 10" key="1">
    <citation type="journal article" date="2018" name="Genome Biol. Evol.">
        <title>Multiple Roots of Fruiting Body Formation in Amoebozoa.</title>
        <authorList>
            <person name="Hillmann F."/>
            <person name="Forbes G."/>
            <person name="Novohradska S."/>
            <person name="Ferling I."/>
            <person name="Riege K."/>
            <person name="Groth M."/>
            <person name="Westermann M."/>
            <person name="Marz M."/>
            <person name="Spaller T."/>
            <person name="Winckler T."/>
            <person name="Schaap P."/>
            <person name="Glockner G."/>
        </authorList>
    </citation>
    <scope>NUCLEOTIDE SEQUENCE [LARGE SCALE GENOMIC DNA]</scope>
    <source>
        <strain evidence="8 10">Jena</strain>
    </source>
</reference>
<dbReference type="Pfam" id="PF13424">
    <property type="entry name" value="TPR_12"/>
    <property type="match status" value="1"/>
</dbReference>
<evidence type="ECO:0000313" key="8">
    <source>
        <dbReference type="EMBL" id="PRP75022.1"/>
    </source>
</evidence>
<dbReference type="InterPro" id="IPR011990">
    <property type="entry name" value="TPR-like_helical_dom_sf"/>
</dbReference>
<feature type="coiled-coil region" evidence="7">
    <location>
        <begin position="240"/>
        <end position="274"/>
    </location>
</feature>
<dbReference type="PANTHER" id="PTHR46630">
    <property type="entry name" value="TETRATRICOPEPTIDE REPEAT PROTEIN 29"/>
    <property type="match status" value="1"/>
</dbReference>
<protein>
    <recommendedName>
        <fullName evidence="5">Tetratricopeptide repeat protein 29</fullName>
    </recommendedName>
</protein>
<evidence type="ECO:0000256" key="5">
    <source>
        <dbReference type="ARBA" id="ARBA00040665"/>
    </source>
</evidence>
<evidence type="ECO:0000256" key="4">
    <source>
        <dbReference type="ARBA" id="ARBA00022803"/>
    </source>
</evidence>
<dbReference type="EMBL" id="MDYQ01000421">
    <property type="protein sequence ID" value="PRP75022.1"/>
    <property type="molecule type" value="Genomic_DNA"/>
</dbReference>
<dbReference type="Proteomes" id="UP000241769">
    <property type="component" value="Unassembled WGS sequence"/>
</dbReference>
<accession>A0A2P6MTI2</accession>
<dbReference type="PANTHER" id="PTHR46630:SF1">
    <property type="entry name" value="TETRATRICOPEPTIDE REPEAT PROTEIN 29"/>
    <property type="match status" value="1"/>
</dbReference>
<comment type="subcellular location">
    <subcellularLocation>
        <location evidence="1">Cytoplasm</location>
    </subcellularLocation>
</comment>
<proteinExistence type="predicted"/>
<organism evidence="8 10">
    <name type="scientific">Planoprotostelium fungivorum</name>
    <dbReference type="NCBI Taxonomy" id="1890364"/>
    <lineage>
        <taxon>Eukaryota</taxon>
        <taxon>Amoebozoa</taxon>
        <taxon>Evosea</taxon>
        <taxon>Variosea</taxon>
        <taxon>Cavosteliida</taxon>
        <taxon>Cavosteliaceae</taxon>
        <taxon>Planoprotostelium</taxon>
    </lineage>
</organism>
<keyword evidence="7" id="KW-0175">Coiled coil</keyword>
<dbReference type="InterPro" id="IPR051476">
    <property type="entry name" value="Bac_ResReg_Asp_Phosphatase"/>
</dbReference>
<evidence type="ECO:0000313" key="9">
    <source>
        <dbReference type="EMBL" id="PRP87538.1"/>
    </source>
</evidence>
<dbReference type="InterPro" id="IPR019734">
    <property type="entry name" value="TPR_rpt"/>
</dbReference>
<gene>
    <name evidence="9" type="ORF">PROFUN_00749</name>
    <name evidence="8" type="ORF">PROFUN_07415</name>
</gene>
<dbReference type="OrthoDB" id="286233at2759"/>
<dbReference type="GO" id="GO:0005929">
    <property type="term" value="C:cilium"/>
    <property type="evidence" value="ECO:0007669"/>
    <property type="project" value="TreeGrafter"/>
</dbReference>
<keyword evidence="2" id="KW-0963">Cytoplasm</keyword>
<dbReference type="Gene3D" id="1.25.40.10">
    <property type="entry name" value="Tetratricopeptide repeat domain"/>
    <property type="match status" value="3"/>
</dbReference>
<dbReference type="SUPFAM" id="SSF48452">
    <property type="entry name" value="TPR-like"/>
    <property type="match status" value="3"/>
</dbReference>
<evidence type="ECO:0000256" key="3">
    <source>
        <dbReference type="ARBA" id="ARBA00022737"/>
    </source>
</evidence>
<keyword evidence="3" id="KW-0677">Repeat</keyword>
<evidence type="ECO:0000256" key="2">
    <source>
        <dbReference type="ARBA" id="ARBA00022490"/>
    </source>
</evidence>
<comment type="caution">
    <text evidence="8">The sequence shown here is derived from an EMBL/GenBank/DDBJ whole genome shotgun (WGS) entry which is preliminary data.</text>
</comment>
<dbReference type="GO" id="GO:0005737">
    <property type="term" value="C:cytoplasm"/>
    <property type="evidence" value="ECO:0007669"/>
    <property type="project" value="UniProtKB-SubCell"/>
</dbReference>
<feature type="coiled-coil region" evidence="7">
    <location>
        <begin position="76"/>
        <end position="103"/>
    </location>
</feature>
<dbReference type="Pfam" id="PF13181">
    <property type="entry name" value="TPR_8"/>
    <property type="match status" value="1"/>
</dbReference>
<dbReference type="SMART" id="SM00028">
    <property type="entry name" value="TPR"/>
    <property type="match status" value="5"/>
</dbReference>
<dbReference type="AlphaFoldDB" id="A0A2P6MTI2"/>
<evidence type="ECO:0000313" key="10">
    <source>
        <dbReference type="Proteomes" id="UP000241769"/>
    </source>
</evidence>